<evidence type="ECO:0000256" key="4">
    <source>
        <dbReference type="SAM" id="Phobius"/>
    </source>
</evidence>
<dbReference type="Pfam" id="PF00379">
    <property type="entry name" value="Chitin_bind_4"/>
    <property type="match status" value="1"/>
</dbReference>
<keyword evidence="4" id="KW-0472">Membrane</keyword>
<name>A0A1B6GKF5_9HEMI</name>
<feature type="compositionally biased region" description="Polar residues" evidence="3">
    <location>
        <begin position="139"/>
        <end position="151"/>
    </location>
</feature>
<keyword evidence="4" id="KW-0812">Transmembrane</keyword>
<evidence type="ECO:0000256" key="2">
    <source>
        <dbReference type="PROSITE-ProRule" id="PRU00497"/>
    </source>
</evidence>
<dbReference type="PANTHER" id="PTHR10380:SF173">
    <property type="entry name" value="CUTICULAR PROTEIN 47EF, ISOFORM C-RELATED"/>
    <property type="match status" value="1"/>
</dbReference>
<dbReference type="PANTHER" id="PTHR10380">
    <property type="entry name" value="CUTICLE PROTEIN"/>
    <property type="match status" value="1"/>
</dbReference>
<accession>A0A1B6GKF5</accession>
<dbReference type="InterPro" id="IPR050468">
    <property type="entry name" value="Cuticle_Struct_Prot"/>
</dbReference>
<keyword evidence="1 2" id="KW-0193">Cuticle</keyword>
<feature type="non-terminal residue" evidence="5">
    <location>
        <position position="214"/>
    </location>
</feature>
<dbReference type="PROSITE" id="PS51155">
    <property type="entry name" value="CHIT_BIND_RR_2"/>
    <property type="match status" value="1"/>
</dbReference>
<feature type="compositionally biased region" description="Polar residues" evidence="3">
    <location>
        <begin position="108"/>
        <end position="118"/>
    </location>
</feature>
<dbReference type="InterPro" id="IPR000618">
    <property type="entry name" value="Insect_cuticle"/>
</dbReference>
<dbReference type="GO" id="GO:0062129">
    <property type="term" value="C:chitin-based extracellular matrix"/>
    <property type="evidence" value="ECO:0007669"/>
    <property type="project" value="TreeGrafter"/>
</dbReference>
<gene>
    <name evidence="5" type="ORF">g.21293</name>
</gene>
<dbReference type="AlphaFoldDB" id="A0A1B6GKF5"/>
<feature type="transmembrane region" description="Helical" evidence="4">
    <location>
        <begin position="33"/>
        <end position="54"/>
    </location>
</feature>
<dbReference type="GO" id="GO:0008010">
    <property type="term" value="F:structural constituent of chitin-based larval cuticle"/>
    <property type="evidence" value="ECO:0007669"/>
    <property type="project" value="TreeGrafter"/>
</dbReference>
<feature type="non-terminal residue" evidence="5">
    <location>
        <position position="1"/>
    </location>
</feature>
<evidence type="ECO:0000313" key="5">
    <source>
        <dbReference type="EMBL" id="JAS62927.1"/>
    </source>
</evidence>
<dbReference type="PRINTS" id="PR00947">
    <property type="entry name" value="CUTICLE"/>
</dbReference>
<sequence>ESSDVSCHNRINGCMKAEDPLHSYGDKKPCNRLPVVVLVAAMYSLVICIVLINVSSQLYAFPSSTLTRLSDSSPIKINWLSEDTILNTNRIRRKVPASSYFLDKDNPLTRTGATNGAESSVALPPQSSSVPASKPPSSQGDTYSPDGSFSYGYNTDNGISSNVKGYQKNVAGEQGQAMEGQYSYTSPEGTPILVVWYADETGFHAEGAHLPTVT</sequence>
<protein>
    <submittedName>
        <fullName evidence="5">Uncharacterized protein</fullName>
    </submittedName>
</protein>
<keyword evidence="4" id="KW-1133">Transmembrane helix</keyword>
<proteinExistence type="predicted"/>
<evidence type="ECO:0000256" key="3">
    <source>
        <dbReference type="SAM" id="MobiDB-lite"/>
    </source>
</evidence>
<evidence type="ECO:0000256" key="1">
    <source>
        <dbReference type="ARBA" id="ARBA00022460"/>
    </source>
</evidence>
<reference evidence="5" key="1">
    <citation type="submission" date="2015-11" db="EMBL/GenBank/DDBJ databases">
        <title>De novo transcriptome assembly of four potential Pierce s Disease insect vectors from Arizona vineyards.</title>
        <authorList>
            <person name="Tassone E.E."/>
        </authorList>
    </citation>
    <scope>NUCLEOTIDE SEQUENCE</scope>
</reference>
<feature type="compositionally biased region" description="Low complexity" evidence="3">
    <location>
        <begin position="124"/>
        <end position="138"/>
    </location>
</feature>
<organism evidence="5">
    <name type="scientific">Cuerna arida</name>
    <dbReference type="NCBI Taxonomy" id="1464854"/>
    <lineage>
        <taxon>Eukaryota</taxon>
        <taxon>Metazoa</taxon>
        <taxon>Ecdysozoa</taxon>
        <taxon>Arthropoda</taxon>
        <taxon>Hexapoda</taxon>
        <taxon>Insecta</taxon>
        <taxon>Pterygota</taxon>
        <taxon>Neoptera</taxon>
        <taxon>Paraneoptera</taxon>
        <taxon>Hemiptera</taxon>
        <taxon>Auchenorrhyncha</taxon>
        <taxon>Membracoidea</taxon>
        <taxon>Cicadellidae</taxon>
        <taxon>Cicadellinae</taxon>
        <taxon>Proconiini</taxon>
        <taxon>Cuerna</taxon>
    </lineage>
</organism>
<dbReference type="EMBL" id="GECZ01006842">
    <property type="protein sequence ID" value="JAS62927.1"/>
    <property type="molecule type" value="Transcribed_RNA"/>
</dbReference>
<feature type="region of interest" description="Disordered" evidence="3">
    <location>
        <begin position="106"/>
        <end position="151"/>
    </location>
</feature>